<keyword evidence="7" id="KW-1185">Reference proteome</keyword>
<evidence type="ECO:0000313" key="6">
    <source>
        <dbReference type="EMBL" id="CCI53559.1"/>
    </source>
</evidence>
<dbReference type="GO" id="GO:0003677">
    <property type="term" value="F:DNA binding"/>
    <property type="evidence" value="ECO:0007669"/>
    <property type="project" value="UniProtKB-KW"/>
</dbReference>
<reference evidence="6 7" key="1">
    <citation type="journal article" date="2013" name="ISME J.">
        <title>A metabolic model for members of the genus Tetrasphaera involved in enhanced biological phosphorus removal.</title>
        <authorList>
            <person name="Kristiansen R."/>
            <person name="Nguyen H.T.T."/>
            <person name="Saunders A.M."/>
            <person name="Nielsen J.L."/>
            <person name="Wimmer R."/>
            <person name="Le V.Q."/>
            <person name="McIlroy S.J."/>
            <person name="Petrovski S."/>
            <person name="Seviour R.J."/>
            <person name="Calteau A."/>
            <person name="Nielsen K.L."/>
            <person name="Nielsen P.H."/>
        </authorList>
    </citation>
    <scope>NUCLEOTIDE SEQUENCE [LARGE SCALE GENOMIC DNA]</scope>
    <source>
        <strain evidence="6 7">Ben 74</strain>
    </source>
</reference>
<dbReference type="Pfam" id="PF00126">
    <property type="entry name" value="HTH_1"/>
    <property type="match status" value="1"/>
</dbReference>
<dbReference type="STRING" id="1193518.BN13_420013"/>
<dbReference type="InterPro" id="IPR000847">
    <property type="entry name" value="LysR_HTH_N"/>
</dbReference>
<protein>
    <submittedName>
        <fullName evidence="6">Transcriptional regulator, LysR family</fullName>
    </submittedName>
</protein>
<name>A0A077MAA5_9MICO</name>
<evidence type="ECO:0000313" key="7">
    <source>
        <dbReference type="Proteomes" id="UP000035720"/>
    </source>
</evidence>
<keyword evidence="2" id="KW-0805">Transcription regulation</keyword>
<proteinExistence type="inferred from homology"/>
<dbReference type="EMBL" id="CAJC01000153">
    <property type="protein sequence ID" value="CCI53559.1"/>
    <property type="molecule type" value="Genomic_DNA"/>
</dbReference>
<dbReference type="SUPFAM" id="SSF53850">
    <property type="entry name" value="Periplasmic binding protein-like II"/>
    <property type="match status" value="1"/>
</dbReference>
<dbReference type="GO" id="GO:0003700">
    <property type="term" value="F:DNA-binding transcription factor activity"/>
    <property type="evidence" value="ECO:0007669"/>
    <property type="project" value="InterPro"/>
</dbReference>
<dbReference type="PROSITE" id="PS50931">
    <property type="entry name" value="HTH_LYSR"/>
    <property type="match status" value="1"/>
</dbReference>
<evidence type="ECO:0000256" key="3">
    <source>
        <dbReference type="ARBA" id="ARBA00023125"/>
    </source>
</evidence>
<gene>
    <name evidence="6" type="ORF">BN13_420013</name>
</gene>
<accession>A0A077MAA5</accession>
<dbReference type="AlphaFoldDB" id="A0A077MAA5"/>
<dbReference type="GO" id="GO:0032993">
    <property type="term" value="C:protein-DNA complex"/>
    <property type="evidence" value="ECO:0007669"/>
    <property type="project" value="TreeGrafter"/>
</dbReference>
<keyword evidence="4" id="KW-0804">Transcription</keyword>
<evidence type="ECO:0000256" key="4">
    <source>
        <dbReference type="ARBA" id="ARBA00023163"/>
    </source>
</evidence>
<dbReference type="Gene3D" id="3.40.190.10">
    <property type="entry name" value="Periplasmic binding protein-like II"/>
    <property type="match status" value="2"/>
</dbReference>
<dbReference type="InterPro" id="IPR005119">
    <property type="entry name" value="LysR_subst-bd"/>
</dbReference>
<dbReference type="SUPFAM" id="SSF46785">
    <property type="entry name" value="Winged helix' DNA-binding domain"/>
    <property type="match status" value="1"/>
</dbReference>
<keyword evidence="3" id="KW-0238">DNA-binding</keyword>
<evidence type="ECO:0000256" key="2">
    <source>
        <dbReference type="ARBA" id="ARBA00023015"/>
    </source>
</evidence>
<evidence type="ECO:0000256" key="1">
    <source>
        <dbReference type="ARBA" id="ARBA00009437"/>
    </source>
</evidence>
<sequence>MYDLGRLRVLRELSHRGTLAAVAEALAYSPSTISQQLTQLEKDVGVALLEPHGRGVRLTPQALVLVGHVERILQVLDEAEADVAASLTTLTGTVRIAAFQSAMSAYVPALVEWLSATHPGLRVEASQVEPEVAIPRLRARDLDLVLTERYPGDASPWPADLDAAPLADDPLLLVVPSTTPRSRRSLADFAEAQWVLEPAGTTSRQWAESVCRAAGFLPDVRFEATDLRLHLDLVASGRCMALLPALAFATGLPDGCRTLTLRASPHRRLETVVRQGSATHPAVLAVRHALVLLASRS</sequence>
<dbReference type="Gene3D" id="1.10.10.10">
    <property type="entry name" value="Winged helix-like DNA-binding domain superfamily/Winged helix DNA-binding domain"/>
    <property type="match status" value="1"/>
</dbReference>
<dbReference type="InterPro" id="IPR036388">
    <property type="entry name" value="WH-like_DNA-bd_sf"/>
</dbReference>
<comment type="caution">
    <text evidence="6">The sequence shown here is derived from an EMBL/GenBank/DDBJ whole genome shotgun (WGS) entry which is preliminary data.</text>
</comment>
<dbReference type="PANTHER" id="PTHR30346">
    <property type="entry name" value="TRANSCRIPTIONAL DUAL REGULATOR HCAR-RELATED"/>
    <property type="match status" value="1"/>
</dbReference>
<organism evidence="6 7">
    <name type="scientific">Nostocoides jenkinsii Ben 74</name>
    <dbReference type="NCBI Taxonomy" id="1193518"/>
    <lineage>
        <taxon>Bacteria</taxon>
        <taxon>Bacillati</taxon>
        <taxon>Actinomycetota</taxon>
        <taxon>Actinomycetes</taxon>
        <taxon>Micrococcales</taxon>
        <taxon>Intrasporangiaceae</taxon>
        <taxon>Nostocoides</taxon>
    </lineage>
</organism>
<dbReference type="PANTHER" id="PTHR30346:SF29">
    <property type="entry name" value="LYSR SUBSTRATE-BINDING"/>
    <property type="match status" value="1"/>
</dbReference>
<dbReference type="Proteomes" id="UP000035720">
    <property type="component" value="Unassembled WGS sequence"/>
</dbReference>
<dbReference type="RefSeq" id="WP_048545830.1">
    <property type="nucleotide sequence ID" value="NZ_HF571038.1"/>
</dbReference>
<evidence type="ECO:0000259" key="5">
    <source>
        <dbReference type="PROSITE" id="PS50931"/>
    </source>
</evidence>
<feature type="domain" description="HTH lysR-type" evidence="5">
    <location>
        <begin position="1"/>
        <end position="59"/>
    </location>
</feature>
<dbReference type="InterPro" id="IPR036390">
    <property type="entry name" value="WH_DNA-bd_sf"/>
</dbReference>
<dbReference type="Pfam" id="PF03466">
    <property type="entry name" value="LysR_substrate"/>
    <property type="match status" value="1"/>
</dbReference>
<dbReference type="OrthoDB" id="4131546at2"/>
<comment type="similarity">
    <text evidence="1">Belongs to the LysR transcriptional regulatory family.</text>
</comment>